<name>A0A0G4NQI1_VERLO</name>
<evidence type="ECO:0000256" key="1">
    <source>
        <dbReference type="SAM" id="MobiDB-lite"/>
    </source>
</evidence>
<reference evidence="3" key="1">
    <citation type="submission" date="2015-05" db="EMBL/GenBank/DDBJ databases">
        <authorList>
            <person name="Fogelqvist Johan"/>
        </authorList>
    </citation>
    <scope>NUCLEOTIDE SEQUENCE [LARGE SCALE GENOMIC DNA]</scope>
</reference>
<organism evidence="2 3">
    <name type="scientific">Verticillium longisporum</name>
    <name type="common">Verticillium dahliae var. longisporum</name>
    <dbReference type="NCBI Taxonomy" id="100787"/>
    <lineage>
        <taxon>Eukaryota</taxon>
        <taxon>Fungi</taxon>
        <taxon>Dikarya</taxon>
        <taxon>Ascomycota</taxon>
        <taxon>Pezizomycotina</taxon>
        <taxon>Sordariomycetes</taxon>
        <taxon>Hypocreomycetidae</taxon>
        <taxon>Glomerellales</taxon>
        <taxon>Plectosphaerellaceae</taxon>
        <taxon>Verticillium</taxon>
    </lineage>
</organism>
<feature type="non-terminal residue" evidence="2">
    <location>
        <position position="1"/>
    </location>
</feature>
<gene>
    <name evidence="2" type="ORF">BN1723_020631</name>
</gene>
<feature type="non-terminal residue" evidence="2">
    <location>
        <position position="88"/>
    </location>
</feature>
<evidence type="ECO:0000313" key="2">
    <source>
        <dbReference type="EMBL" id="CRK48679.1"/>
    </source>
</evidence>
<dbReference type="EMBL" id="CVQI01037813">
    <property type="protein sequence ID" value="CRK48679.1"/>
    <property type="molecule type" value="Genomic_DNA"/>
</dbReference>
<feature type="region of interest" description="Disordered" evidence="1">
    <location>
        <begin position="1"/>
        <end position="88"/>
    </location>
</feature>
<dbReference type="AlphaFoldDB" id="A0A0G4NQI1"/>
<dbReference type="Proteomes" id="UP000045706">
    <property type="component" value="Unassembled WGS sequence"/>
</dbReference>
<accession>A0A0G4NQI1</accession>
<evidence type="ECO:0000313" key="3">
    <source>
        <dbReference type="Proteomes" id="UP000045706"/>
    </source>
</evidence>
<sequence>ALVLSSPIRKPTPLRGPRRGRGTLTPRKPDRRQAARRPPVHATTSSSIIPTVRSAKRVSRMDDPSRSSRRRRRTRAMVPTLAPTRLSA</sequence>
<protein>
    <submittedName>
        <fullName evidence="2">Uncharacterized protein</fullName>
    </submittedName>
</protein>
<proteinExistence type="predicted"/>